<dbReference type="InterPro" id="IPR045062">
    <property type="entry name" value="Cyt_c_biogenesis_CcsA/CcmC"/>
</dbReference>
<dbReference type="Pfam" id="PF01578">
    <property type="entry name" value="Cytochrom_C_asm"/>
    <property type="match status" value="1"/>
</dbReference>
<dbReference type="Proteomes" id="UP000811899">
    <property type="component" value="Unassembled WGS sequence"/>
</dbReference>
<comment type="subcellular location">
    <subcellularLocation>
        <location evidence="1">Membrane</location>
        <topology evidence="1">Multi-pass membrane protein</topology>
    </subcellularLocation>
</comment>
<reference evidence="8 9" key="1">
    <citation type="submission" date="2021-05" db="EMBL/GenBank/DDBJ databases">
        <title>The draft genome of Geobacter pelophilus DSM 12255.</title>
        <authorList>
            <person name="Xu Z."/>
            <person name="Masuda Y."/>
            <person name="Itoh H."/>
            <person name="Senoo K."/>
        </authorList>
    </citation>
    <scope>NUCLEOTIDE SEQUENCE [LARGE SCALE GENOMIC DNA]</scope>
    <source>
        <strain evidence="8 9">DSM 12255</strain>
    </source>
</reference>
<dbReference type="InterPro" id="IPR002541">
    <property type="entry name" value="Cyt_c_assembly"/>
</dbReference>
<feature type="transmembrane region" description="Helical" evidence="6">
    <location>
        <begin position="180"/>
        <end position="205"/>
    </location>
</feature>
<evidence type="ECO:0000256" key="3">
    <source>
        <dbReference type="ARBA" id="ARBA00022748"/>
    </source>
</evidence>
<dbReference type="GO" id="GO:0020037">
    <property type="term" value="F:heme binding"/>
    <property type="evidence" value="ECO:0007669"/>
    <property type="project" value="InterPro"/>
</dbReference>
<dbReference type="PANTHER" id="PTHR30071:SF1">
    <property type="entry name" value="CYTOCHROME B_B6 PROTEIN-RELATED"/>
    <property type="match status" value="1"/>
</dbReference>
<dbReference type="PANTHER" id="PTHR30071">
    <property type="entry name" value="HEME EXPORTER PROTEIN C"/>
    <property type="match status" value="1"/>
</dbReference>
<organism evidence="8 9">
    <name type="scientific">Geoanaerobacter pelophilus</name>
    <dbReference type="NCBI Taxonomy" id="60036"/>
    <lineage>
        <taxon>Bacteria</taxon>
        <taxon>Pseudomonadati</taxon>
        <taxon>Thermodesulfobacteriota</taxon>
        <taxon>Desulfuromonadia</taxon>
        <taxon>Geobacterales</taxon>
        <taxon>Geobacteraceae</taxon>
        <taxon>Geoanaerobacter</taxon>
    </lineage>
</organism>
<feature type="transmembrane region" description="Helical" evidence="6">
    <location>
        <begin position="6"/>
        <end position="30"/>
    </location>
</feature>
<feature type="transmembrane region" description="Helical" evidence="6">
    <location>
        <begin position="42"/>
        <end position="62"/>
    </location>
</feature>
<name>A0AAW4L740_9BACT</name>
<dbReference type="AlphaFoldDB" id="A0AAW4L740"/>
<protein>
    <submittedName>
        <fullName evidence="8">Cytochrome c biogenesis protein CcsA</fullName>
    </submittedName>
</protein>
<keyword evidence="2 6" id="KW-0812">Transmembrane</keyword>
<feature type="domain" description="Cytochrome c assembly protein" evidence="7">
    <location>
        <begin position="105"/>
        <end position="271"/>
    </location>
</feature>
<evidence type="ECO:0000259" key="7">
    <source>
        <dbReference type="Pfam" id="PF01578"/>
    </source>
</evidence>
<evidence type="ECO:0000313" key="8">
    <source>
        <dbReference type="EMBL" id="MBT0665655.1"/>
    </source>
</evidence>
<feature type="transmembrane region" description="Helical" evidence="6">
    <location>
        <begin position="99"/>
        <end position="117"/>
    </location>
</feature>
<sequence length="276" mass="31717">MDKQTAIYVTLNWIAVFLYVVATTANVAGIIFSKRTLEQRSYWPAAAALVVHGAAIGHWWRIVGHGPYMAPSEVLSSDAWVTMAAFMVFIRIYPRIRPASILVFPATFLMLALANMYNPGIRSLPTTFGSVWLIFHIAFYKIALATLVIAFAFSVFVLLKQRQCQAEWLNKLPDTNTVDLYAYRFAGFGFIFWAIAMLAGSIWAYRSWGRYWGWDPVETWSLLTWLLFGVYLHLRHFFRWDGQRAAWFYIACFLISLVSIFITSHMGSSIHAEYFK</sequence>
<dbReference type="EMBL" id="JAHCVJ010000006">
    <property type="protein sequence ID" value="MBT0665655.1"/>
    <property type="molecule type" value="Genomic_DNA"/>
</dbReference>
<keyword evidence="9" id="KW-1185">Reference proteome</keyword>
<dbReference type="GO" id="GO:0017004">
    <property type="term" value="P:cytochrome complex assembly"/>
    <property type="evidence" value="ECO:0007669"/>
    <property type="project" value="UniProtKB-KW"/>
</dbReference>
<evidence type="ECO:0000256" key="1">
    <source>
        <dbReference type="ARBA" id="ARBA00004141"/>
    </source>
</evidence>
<evidence type="ECO:0000256" key="4">
    <source>
        <dbReference type="ARBA" id="ARBA00022989"/>
    </source>
</evidence>
<dbReference type="GO" id="GO:0005886">
    <property type="term" value="C:plasma membrane"/>
    <property type="evidence" value="ECO:0007669"/>
    <property type="project" value="TreeGrafter"/>
</dbReference>
<dbReference type="RefSeq" id="WP_214172427.1">
    <property type="nucleotide sequence ID" value="NZ_JAHCVJ010000006.1"/>
</dbReference>
<evidence type="ECO:0000256" key="6">
    <source>
        <dbReference type="SAM" id="Phobius"/>
    </source>
</evidence>
<keyword evidence="5 6" id="KW-0472">Membrane</keyword>
<keyword evidence="4 6" id="KW-1133">Transmembrane helix</keyword>
<gene>
    <name evidence="8" type="primary">ccsA</name>
    <name evidence="8" type="ORF">KI809_15200</name>
</gene>
<feature type="transmembrane region" description="Helical" evidence="6">
    <location>
        <begin position="137"/>
        <end position="159"/>
    </location>
</feature>
<feature type="transmembrane region" description="Helical" evidence="6">
    <location>
        <begin position="74"/>
        <end position="92"/>
    </location>
</feature>
<comment type="caution">
    <text evidence="8">The sequence shown here is derived from an EMBL/GenBank/DDBJ whole genome shotgun (WGS) entry which is preliminary data.</text>
</comment>
<evidence type="ECO:0000256" key="5">
    <source>
        <dbReference type="ARBA" id="ARBA00023136"/>
    </source>
</evidence>
<accession>A0AAW4L740</accession>
<evidence type="ECO:0000313" key="9">
    <source>
        <dbReference type="Proteomes" id="UP000811899"/>
    </source>
</evidence>
<feature type="transmembrane region" description="Helical" evidence="6">
    <location>
        <begin position="246"/>
        <end position="266"/>
    </location>
</feature>
<evidence type="ECO:0000256" key="2">
    <source>
        <dbReference type="ARBA" id="ARBA00022692"/>
    </source>
</evidence>
<proteinExistence type="predicted"/>
<feature type="transmembrane region" description="Helical" evidence="6">
    <location>
        <begin position="217"/>
        <end position="234"/>
    </location>
</feature>
<keyword evidence="3" id="KW-0201">Cytochrome c-type biogenesis</keyword>